<feature type="transmembrane region" description="Helical" evidence="4">
    <location>
        <begin position="183"/>
        <end position="205"/>
    </location>
</feature>
<evidence type="ECO:0000256" key="3">
    <source>
        <dbReference type="PROSITE-ProRule" id="PRU00284"/>
    </source>
</evidence>
<organism evidence="7 8">
    <name type="scientific">Lucifera butyrica</name>
    <dbReference type="NCBI Taxonomy" id="1351585"/>
    <lineage>
        <taxon>Bacteria</taxon>
        <taxon>Bacillati</taxon>
        <taxon>Bacillota</taxon>
        <taxon>Negativicutes</taxon>
        <taxon>Veillonellales</taxon>
        <taxon>Veillonellaceae</taxon>
        <taxon>Lucifera</taxon>
    </lineage>
</organism>
<feature type="transmembrane region" description="Helical" evidence="4">
    <location>
        <begin position="12"/>
        <end position="33"/>
    </location>
</feature>
<dbReference type="InterPro" id="IPR004090">
    <property type="entry name" value="Chemotax_Me-accpt_rcpt"/>
</dbReference>
<comment type="similarity">
    <text evidence="2">Belongs to the methyl-accepting chemotaxis (MCP) protein family.</text>
</comment>
<evidence type="ECO:0000256" key="1">
    <source>
        <dbReference type="ARBA" id="ARBA00023224"/>
    </source>
</evidence>
<dbReference type="GO" id="GO:0007165">
    <property type="term" value="P:signal transduction"/>
    <property type="evidence" value="ECO:0007669"/>
    <property type="project" value="UniProtKB-KW"/>
</dbReference>
<evidence type="ECO:0000259" key="5">
    <source>
        <dbReference type="PROSITE" id="PS50111"/>
    </source>
</evidence>
<dbReference type="AlphaFoldDB" id="A0A498R687"/>
<dbReference type="RefSeq" id="WP_122626734.1">
    <property type="nucleotide sequence ID" value="NZ_UPPP01000058.1"/>
</dbReference>
<feature type="domain" description="Methyl-accepting transducer" evidence="5">
    <location>
        <begin position="280"/>
        <end position="531"/>
    </location>
</feature>
<proteinExistence type="inferred from homology"/>
<keyword evidence="4" id="KW-0472">Membrane</keyword>
<dbReference type="PRINTS" id="PR00260">
    <property type="entry name" value="CHEMTRNSDUCR"/>
</dbReference>
<keyword evidence="1 3" id="KW-0807">Transducer</keyword>
<dbReference type="PANTHER" id="PTHR32089">
    <property type="entry name" value="METHYL-ACCEPTING CHEMOTAXIS PROTEIN MCPB"/>
    <property type="match status" value="1"/>
</dbReference>
<evidence type="ECO:0000259" key="6">
    <source>
        <dbReference type="PROSITE" id="PS50885"/>
    </source>
</evidence>
<dbReference type="InterPro" id="IPR003660">
    <property type="entry name" value="HAMP_dom"/>
</dbReference>
<evidence type="ECO:0000313" key="7">
    <source>
        <dbReference type="EMBL" id="VBB05762.1"/>
    </source>
</evidence>
<dbReference type="Pfam" id="PF12729">
    <property type="entry name" value="4HB_MCP_1"/>
    <property type="match status" value="1"/>
</dbReference>
<dbReference type="OrthoDB" id="1062at2"/>
<dbReference type="EMBL" id="UPPP01000058">
    <property type="protein sequence ID" value="VBB05762.1"/>
    <property type="molecule type" value="Genomic_DNA"/>
</dbReference>
<evidence type="ECO:0000313" key="8">
    <source>
        <dbReference type="Proteomes" id="UP000277811"/>
    </source>
</evidence>
<dbReference type="Proteomes" id="UP000277811">
    <property type="component" value="Unassembled WGS sequence"/>
</dbReference>
<dbReference type="SMART" id="SM00283">
    <property type="entry name" value="MA"/>
    <property type="match status" value="1"/>
</dbReference>
<sequence>MLTNRKVKTKVLILAAIMIGITCIIGGLGYFFISQSKKAIDSMYNYNLLATQYLNDASNQLRLMEVDVTYIILQSRKPVDKTLLRDLEKRTGVLQEDIKKLKQVDQSPKAQKILAKVEGDLAKYSEGIKQIIRSEQAGKGEDATGRLLTIKSFINDFIDLNPDNVGQAKALILRNDNYYRTSVTVFMVIIILGIAIGSVLATLIARSIANPLQVAITHLNWVANREMGREIPENLLARNDEVGDMVRSVDAMKKSLQHIILQIKDKSKSTVDNAGSVRQLTEQLNLNTQDISAATEELSASMEETAAATQEFKTLSADLSGTIEIIANNAQDSETYANQINARAAGLKESAAAATRLAGEVYEAAKGKLTEAIEQSKVVGQINLLSEDILTISSQTDLLALNAAIEAARAGEAGKGFAVVADEVRKLAEQSNNTAAKIQKITQNVIPSVESLASGSFDILEFIDTIVKKDYASLEVTAEQYSNDAAYMRNFAADANKSSHELLVLITTMANSIEEIAAATNEGASGNSVIAGKVLDIVHQADDIFSKANESKESTETVLKEISTFKV</sequence>
<dbReference type="Pfam" id="PF00015">
    <property type="entry name" value="MCPsignal"/>
    <property type="match status" value="1"/>
</dbReference>
<feature type="domain" description="HAMP" evidence="6">
    <location>
        <begin position="206"/>
        <end position="261"/>
    </location>
</feature>
<keyword evidence="7" id="KW-0675">Receptor</keyword>
<evidence type="ECO:0000256" key="2">
    <source>
        <dbReference type="ARBA" id="ARBA00029447"/>
    </source>
</evidence>
<dbReference type="PANTHER" id="PTHR32089:SF112">
    <property type="entry name" value="LYSOZYME-LIKE PROTEIN-RELATED"/>
    <property type="match status" value="1"/>
</dbReference>
<dbReference type="GO" id="GO:0016020">
    <property type="term" value="C:membrane"/>
    <property type="evidence" value="ECO:0007669"/>
    <property type="project" value="InterPro"/>
</dbReference>
<dbReference type="GO" id="GO:0006935">
    <property type="term" value="P:chemotaxis"/>
    <property type="evidence" value="ECO:0007669"/>
    <property type="project" value="InterPro"/>
</dbReference>
<dbReference type="GO" id="GO:0004888">
    <property type="term" value="F:transmembrane signaling receptor activity"/>
    <property type="evidence" value="ECO:0007669"/>
    <property type="project" value="InterPro"/>
</dbReference>
<dbReference type="InterPro" id="IPR004089">
    <property type="entry name" value="MCPsignal_dom"/>
</dbReference>
<gene>
    <name evidence="7" type="ORF">LUCI_0973</name>
</gene>
<dbReference type="InterPro" id="IPR024478">
    <property type="entry name" value="HlyB_4HB_MCP"/>
</dbReference>
<evidence type="ECO:0000256" key="4">
    <source>
        <dbReference type="SAM" id="Phobius"/>
    </source>
</evidence>
<reference evidence="7 8" key="1">
    <citation type="submission" date="2018-06" db="EMBL/GenBank/DDBJ databases">
        <authorList>
            <person name="Strepis N."/>
        </authorList>
    </citation>
    <scope>NUCLEOTIDE SEQUENCE [LARGE SCALE GENOMIC DNA]</scope>
    <source>
        <strain evidence="7">LUCI</strain>
    </source>
</reference>
<dbReference type="PROSITE" id="PS50885">
    <property type="entry name" value="HAMP"/>
    <property type="match status" value="1"/>
</dbReference>
<name>A0A498R687_9FIRM</name>
<keyword evidence="4" id="KW-0812">Transmembrane</keyword>
<dbReference type="Gene3D" id="1.10.287.950">
    <property type="entry name" value="Methyl-accepting chemotaxis protein"/>
    <property type="match status" value="1"/>
</dbReference>
<dbReference type="SUPFAM" id="SSF58104">
    <property type="entry name" value="Methyl-accepting chemotaxis protein (MCP) signaling domain"/>
    <property type="match status" value="1"/>
</dbReference>
<keyword evidence="4" id="KW-1133">Transmembrane helix</keyword>
<dbReference type="PROSITE" id="PS50111">
    <property type="entry name" value="CHEMOTAXIS_TRANSDUC_2"/>
    <property type="match status" value="1"/>
</dbReference>
<protein>
    <submittedName>
        <fullName evidence="7">Chemotaxis methyl-accepting receptor</fullName>
    </submittedName>
</protein>
<keyword evidence="8" id="KW-1185">Reference proteome</keyword>
<accession>A0A498R687</accession>